<dbReference type="EMBL" id="BK015636">
    <property type="protein sequence ID" value="DAE17094.1"/>
    <property type="molecule type" value="Genomic_DNA"/>
</dbReference>
<name>A0A8S5QCS7_9CAUD</name>
<protein>
    <submittedName>
        <fullName evidence="1">Uncharacterized protein</fullName>
    </submittedName>
</protein>
<evidence type="ECO:0000313" key="1">
    <source>
        <dbReference type="EMBL" id="DAE17094.1"/>
    </source>
</evidence>
<reference evidence="1" key="1">
    <citation type="journal article" date="2021" name="Proc. Natl. Acad. Sci. U.S.A.">
        <title>A Catalog of Tens of Thousands of Viruses from Human Metagenomes Reveals Hidden Associations with Chronic Diseases.</title>
        <authorList>
            <person name="Tisza M.J."/>
            <person name="Buck C.B."/>
        </authorList>
    </citation>
    <scope>NUCLEOTIDE SEQUENCE</scope>
    <source>
        <strain evidence="1">Ctbvd11</strain>
    </source>
</reference>
<organism evidence="1">
    <name type="scientific">Siphoviridae sp. ctbvd11</name>
    <dbReference type="NCBI Taxonomy" id="2825567"/>
    <lineage>
        <taxon>Viruses</taxon>
        <taxon>Duplodnaviria</taxon>
        <taxon>Heunggongvirae</taxon>
        <taxon>Uroviricota</taxon>
        <taxon>Caudoviricetes</taxon>
    </lineage>
</organism>
<accession>A0A8S5QCS7</accession>
<proteinExistence type="predicted"/>
<sequence length="243" mass="28477">MPNIYLRLPTSRCQFFRHRDPKLTLAKDEPVVFSNYSHEHFIMRNSLINAPARSNRIDLGCFSQQQWCNMLTGRHPAGGKIMMRRDAGSWLTFQEVQQLNGRLTDGKGANDDYLCIRLPSEVEIVDTVYPVKPTFTLDTGGIRALIVSLNNDFKRSLVEWSLSTFDFCTSKGRVIARSHNAMLERYLMRYGIEASEEEKDVLRRIIGRWFRTEHCFFKSYSCMDMQYKDSRDKPNRIDEVRWL</sequence>